<dbReference type="Proteomes" id="UP000318878">
    <property type="component" value="Unassembled WGS sequence"/>
</dbReference>
<name>A0A5C5V9P9_9BACT</name>
<dbReference type="EMBL" id="SJPF01000002">
    <property type="protein sequence ID" value="TWT34597.1"/>
    <property type="molecule type" value="Genomic_DNA"/>
</dbReference>
<evidence type="ECO:0000313" key="2">
    <source>
        <dbReference type="Proteomes" id="UP000318878"/>
    </source>
</evidence>
<organism evidence="1 2">
    <name type="scientific">Blastopirellula retiformator</name>
    <dbReference type="NCBI Taxonomy" id="2527970"/>
    <lineage>
        <taxon>Bacteria</taxon>
        <taxon>Pseudomonadati</taxon>
        <taxon>Planctomycetota</taxon>
        <taxon>Planctomycetia</taxon>
        <taxon>Pirellulales</taxon>
        <taxon>Pirellulaceae</taxon>
        <taxon>Blastopirellula</taxon>
    </lineage>
</organism>
<sequence>MPNPFHALEDHHVIVWIGDLNREELRAYLDEPGGAAYGEPISALGRDLGDWYDHDFIWAEASDTAITITELCRQNQMEPDELIEEIVRRSPRAEANCILLLWNAKLADDAAPRLFAVGKLQCIGAWEQEAPLTD</sequence>
<reference evidence="1 2" key="1">
    <citation type="submission" date="2019-02" db="EMBL/GenBank/DDBJ databases">
        <title>Deep-cultivation of Planctomycetes and their phenomic and genomic characterization uncovers novel biology.</title>
        <authorList>
            <person name="Wiegand S."/>
            <person name="Jogler M."/>
            <person name="Boedeker C."/>
            <person name="Pinto D."/>
            <person name="Vollmers J."/>
            <person name="Rivas-Marin E."/>
            <person name="Kohn T."/>
            <person name="Peeters S.H."/>
            <person name="Heuer A."/>
            <person name="Rast P."/>
            <person name="Oberbeckmann S."/>
            <person name="Bunk B."/>
            <person name="Jeske O."/>
            <person name="Meyerdierks A."/>
            <person name="Storesund J.E."/>
            <person name="Kallscheuer N."/>
            <person name="Luecker S."/>
            <person name="Lage O.M."/>
            <person name="Pohl T."/>
            <person name="Merkel B.J."/>
            <person name="Hornburger P."/>
            <person name="Mueller R.-W."/>
            <person name="Bruemmer F."/>
            <person name="Labrenz M."/>
            <person name="Spormann A.M."/>
            <person name="Op Den Camp H."/>
            <person name="Overmann J."/>
            <person name="Amann R."/>
            <person name="Jetten M.S.M."/>
            <person name="Mascher T."/>
            <person name="Medema M.H."/>
            <person name="Devos D.P."/>
            <person name="Kaster A.-K."/>
            <person name="Ovreas L."/>
            <person name="Rohde M."/>
            <person name="Galperin M.Y."/>
            <person name="Jogler C."/>
        </authorList>
    </citation>
    <scope>NUCLEOTIDE SEQUENCE [LARGE SCALE GENOMIC DNA]</scope>
    <source>
        <strain evidence="1 2">Enr8</strain>
    </source>
</reference>
<evidence type="ECO:0000313" key="1">
    <source>
        <dbReference type="EMBL" id="TWT34597.1"/>
    </source>
</evidence>
<comment type="caution">
    <text evidence="1">The sequence shown here is derived from an EMBL/GenBank/DDBJ whole genome shotgun (WGS) entry which is preliminary data.</text>
</comment>
<dbReference type="AlphaFoldDB" id="A0A5C5V9P9"/>
<dbReference type="RefSeq" id="WP_146430972.1">
    <property type="nucleotide sequence ID" value="NZ_SJPF01000002.1"/>
</dbReference>
<keyword evidence="2" id="KW-1185">Reference proteome</keyword>
<gene>
    <name evidence="1" type="ORF">Enr8_20100</name>
</gene>
<accession>A0A5C5V9P9</accession>
<protein>
    <submittedName>
        <fullName evidence="1">Uncharacterized protein</fullName>
    </submittedName>
</protein>
<proteinExistence type="predicted"/>
<dbReference type="OrthoDB" id="5186491at2"/>